<accession>A0A8S5SCA0</accession>
<dbReference type="EMBL" id="BK032567">
    <property type="protein sequence ID" value="DAF48354.1"/>
    <property type="molecule type" value="Genomic_DNA"/>
</dbReference>
<reference evidence="1" key="1">
    <citation type="journal article" date="2021" name="Proc. Natl. Acad. Sci. U.S.A.">
        <title>A Catalog of Tens of Thousands of Viruses from Human Metagenomes Reveals Hidden Associations with Chronic Diseases.</title>
        <authorList>
            <person name="Tisza M.J."/>
            <person name="Buck C.B."/>
        </authorList>
    </citation>
    <scope>NUCLEOTIDE SEQUENCE</scope>
    <source>
        <strain evidence="1">CtUYJ6</strain>
    </source>
</reference>
<sequence>MFVRKYGRTEECLVDMSTELAALCRPSEGDPRGPMGVPSTLKSEQAPLACVREMMMRNGDKVLRGVNSDFVCIPQAEYEYVLNKIDID</sequence>
<protein>
    <submittedName>
        <fullName evidence="1">Uncharacterized protein</fullName>
    </submittedName>
</protein>
<evidence type="ECO:0000313" key="1">
    <source>
        <dbReference type="EMBL" id="DAF48354.1"/>
    </source>
</evidence>
<name>A0A8S5SCA0_9CAUD</name>
<proteinExistence type="predicted"/>
<organism evidence="1">
    <name type="scientific">Podoviridae sp. ctUYJ6</name>
    <dbReference type="NCBI Taxonomy" id="2827737"/>
    <lineage>
        <taxon>Viruses</taxon>
        <taxon>Duplodnaviria</taxon>
        <taxon>Heunggongvirae</taxon>
        <taxon>Uroviricota</taxon>
        <taxon>Caudoviricetes</taxon>
    </lineage>
</organism>